<name>E6XMD1_SHEP2</name>
<dbReference type="AlphaFoldDB" id="E6XMD1"/>
<dbReference type="InterPro" id="IPR050902">
    <property type="entry name" value="ABC_Transporter_SBP"/>
</dbReference>
<dbReference type="CDD" id="cd01149">
    <property type="entry name" value="HutB"/>
    <property type="match status" value="1"/>
</dbReference>
<sequence length="354" mass="38426" precursor="true">MNKEFIMLYQTASVISTITLKCITQLRYNNRLNHLNNRLQRHTHKSLSRFVTTAFFSSTLFFSAIGLPLNAVSAEQDIRLVSAGAGVTELVLALDAGDKLVAIDSTSYLPEQLSHVAKLGYHRMLSAEGIIALSPTLVIGSDVMGPDTTLKVLKQANIKVVQLPATTDESQLMDNVDRLGLLLDRQDNATKLKQDLHIQLQNLHAKKQQIHHATTPPKILFMLLQEGRGARVGGKGTAADIIIELSGATNIADFEGYKTLSQEGILSLQPDIILLSKRSDTPDEKTNEQITQELLQEMPLIAHTPAGKNGHIQNLAAQALLGGLGLSAINAADTLATTLINHSQQSLSLITPSK</sequence>
<dbReference type="SUPFAM" id="SSF53807">
    <property type="entry name" value="Helical backbone' metal receptor"/>
    <property type="match status" value="1"/>
</dbReference>
<dbReference type="Proteomes" id="UP000008209">
    <property type="component" value="Chromosome"/>
</dbReference>
<evidence type="ECO:0000313" key="3">
    <source>
        <dbReference type="Proteomes" id="UP000008209"/>
    </source>
</evidence>
<protein>
    <submittedName>
        <fullName evidence="2">ABC hemin transporter, periplasmic ligand-binding subunit, HmuB</fullName>
    </submittedName>
</protein>
<reference evidence="2 3" key="1">
    <citation type="submission" date="2011-01" db="EMBL/GenBank/DDBJ databases">
        <title>Complete sequence of Shewanella putrefaciens 200.</title>
        <authorList>
            <consortium name="US DOE Joint Genome Institute"/>
            <person name="Lucas S."/>
            <person name="Copeland A."/>
            <person name="Lapidus A."/>
            <person name="Cheng J.-F."/>
            <person name="Bruce D."/>
            <person name="Goodwin L."/>
            <person name="Pitluck S."/>
            <person name="Munk A.C."/>
            <person name="Detter J.C."/>
            <person name="Han C."/>
            <person name="Tapia R."/>
            <person name="Land M."/>
            <person name="Hauser L."/>
            <person name="Chang Y.-J."/>
            <person name="Jeffries C."/>
            <person name="Kyrpides N."/>
            <person name="Ivanova N."/>
            <person name="Mikhailova N."/>
            <person name="Kolker E."/>
            <person name="Lawrence C."/>
            <person name="McCue L.A."/>
            <person name="DiChristina T."/>
            <person name="Nealson K."/>
            <person name="Fredrickson J.K."/>
            <person name="Woyke T."/>
        </authorList>
    </citation>
    <scope>NUCLEOTIDE SEQUENCE [LARGE SCALE GENOMIC DNA]</scope>
    <source>
        <strain evidence="2 3">200</strain>
    </source>
</reference>
<dbReference type="InterPro" id="IPR002491">
    <property type="entry name" value="ABC_transptr_periplasmic_BD"/>
</dbReference>
<evidence type="ECO:0000259" key="1">
    <source>
        <dbReference type="PROSITE" id="PS50983"/>
    </source>
</evidence>
<feature type="domain" description="Fe/B12 periplasmic-binding" evidence="1">
    <location>
        <begin position="79"/>
        <end position="343"/>
    </location>
</feature>
<gene>
    <name evidence="2" type="ordered locus">Sput200_0961</name>
</gene>
<dbReference type="Gene3D" id="3.40.50.1980">
    <property type="entry name" value="Nitrogenase molybdenum iron protein domain"/>
    <property type="match status" value="2"/>
</dbReference>
<dbReference type="PANTHER" id="PTHR30535:SF4">
    <property type="entry name" value="HEMIN-BINDING PERIPLASMIC PROTEIN HMUT"/>
    <property type="match status" value="1"/>
</dbReference>
<dbReference type="KEGG" id="shp:Sput200_0961"/>
<accession>E6XMD1</accession>
<dbReference type="PANTHER" id="PTHR30535">
    <property type="entry name" value="VITAMIN B12-BINDING PROTEIN"/>
    <property type="match status" value="1"/>
</dbReference>
<dbReference type="HOGENOM" id="CLU_038034_6_0_6"/>
<proteinExistence type="predicted"/>
<dbReference type="EMBL" id="CP002457">
    <property type="protein sequence ID" value="ADV53436.1"/>
    <property type="molecule type" value="Genomic_DNA"/>
</dbReference>
<dbReference type="PATRIC" id="fig|399804.5.peg.977"/>
<organism evidence="2 3">
    <name type="scientific">Shewanella putrefaciens (strain 200)</name>
    <dbReference type="NCBI Taxonomy" id="399804"/>
    <lineage>
        <taxon>Bacteria</taxon>
        <taxon>Pseudomonadati</taxon>
        <taxon>Pseudomonadota</taxon>
        <taxon>Gammaproteobacteria</taxon>
        <taxon>Alteromonadales</taxon>
        <taxon>Shewanellaceae</taxon>
        <taxon>Shewanella</taxon>
    </lineage>
</organism>
<evidence type="ECO:0000313" key="2">
    <source>
        <dbReference type="EMBL" id="ADV53436.1"/>
    </source>
</evidence>
<dbReference type="PROSITE" id="PS50983">
    <property type="entry name" value="FE_B12_PBP"/>
    <property type="match status" value="1"/>
</dbReference>
<dbReference type="Pfam" id="PF01497">
    <property type="entry name" value="Peripla_BP_2"/>
    <property type="match status" value="1"/>
</dbReference>